<keyword evidence="5" id="KW-1185">Reference proteome</keyword>
<dbReference type="InterPro" id="IPR001110">
    <property type="entry name" value="UPF0012_CS"/>
</dbReference>
<gene>
    <name evidence="4" type="ORF">GB883_01170</name>
</gene>
<sequence length="290" mass="31885">MARWLPVVAAQVPARDPATALDELEAEVHGLMADFPRTRMIVYPEYHTCRVVGPPEIRRDRYAALAEPLDSPRSERLAAIAHRAGVWLVPGTIIEAGPAGEVYNTAVAYSPRGERVAAYRKIFPWRPFEPFDAGSRFVTFTIPDLGTVGLCTCYDIWFPEVARQLTWMGADLVVCPAQTSTIDRAQELVLARATAIQNQVFVLSVNAAAPDGTGRTIVVDPEGLVREQAPSESPTYLTDVLDLDAVAKARELGTCGLNRIWHQVRPDDAEIPLPLYGGSITAAQWAVRRR</sequence>
<feature type="domain" description="CN hydrolase" evidence="3">
    <location>
        <begin position="4"/>
        <end position="245"/>
    </location>
</feature>
<keyword evidence="2 4" id="KW-0378">Hydrolase</keyword>
<dbReference type="Proteomes" id="UP000451860">
    <property type="component" value="Unassembled WGS sequence"/>
</dbReference>
<dbReference type="InterPro" id="IPR003010">
    <property type="entry name" value="C-N_Hydrolase"/>
</dbReference>
<organism evidence="4 5">
    <name type="scientific">Georgenia thermotolerans</name>
    <dbReference type="NCBI Taxonomy" id="527326"/>
    <lineage>
        <taxon>Bacteria</taxon>
        <taxon>Bacillati</taxon>
        <taxon>Actinomycetota</taxon>
        <taxon>Actinomycetes</taxon>
        <taxon>Micrococcales</taxon>
        <taxon>Bogoriellaceae</taxon>
        <taxon>Georgenia</taxon>
    </lineage>
</organism>
<dbReference type="AlphaFoldDB" id="A0A7J5UUS8"/>
<reference evidence="4 5" key="1">
    <citation type="submission" date="2019-10" db="EMBL/GenBank/DDBJ databases">
        <title>Georgenia wutianyii sp. nov. and Georgenia yuyongxinii sp. nov. isolated from plateau pika (Ochotona curzoniae) in the Qinghai-Tibet plateau of China.</title>
        <authorList>
            <person name="Tian Z."/>
        </authorList>
    </citation>
    <scope>NUCLEOTIDE SEQUENCE [LARGE SCALE GENOMIC DNA]</scope>
    <source>
        <strain evidence="4 5">DSM 21501</strain>
    </source>
</reference>
<dbReference type="InterPro" id="IPR050345">
    <property type="entry name" value="Aliph_Amidase/BUP"/>
</dbReference>
<dbReference type="PANTHER" id="PTHR43674">
    <property type="entry name" value="NITRILASE C965.09-RELATED"/>
    <property type="match status" value="1"/>
</dbReference>
<evidence type="ECO:0000313" key="4">
    <source>
        <dbReference type="EMBL" id="KAE8766045.1"/>
    </source>
</evidence>
<accession>A0A7J5UUS8</accession>
<dbReference type="RefSeq" id="WP_152202021.1">
    <property type="nucleotide sequence ID" value="NZ_VUKF01000009.1"/>
</dbReference>
<evidence type="ECO:0000313" key="5">
    <source>
        <dbReference type="Proteomes" id="UP000451860"/>
    </source>
</evidence>
<dbReference type="Gene3D" id="3.60.110.10">
    <property type="entry name" value="Carbon-nitrogen hydrolase"/>
    <property type="match status" value="1"/>
</dbReference>
<dbReference type="InterPro" id="IPR036526">
    <property type="entry name" value="C-N_Hydrolase_sf"/>
</dbReference>
<comment type="caution">
    <text evidence="4">The sequence shown here is derived from an EMBL/GenBank/DDBJ whole genome shotgun (WGS) entry which is preliminary data.</text>
</comment>
<dbReference type="EMBL" id="WHJE01000002">
    <property type="protein sequence ID" value="KAE8766045.1"/>
    <property type="molecule type" value="Genomic_DNA"/>
</dbReference>
<evidence type="ECO:0000259" key="3">
    <source>
        <dbReference type="PROSITE" id="PS50263"/>
    </source>
</evidence>
<dbReference type="OrthoDB" id="9811121at2"/>
<dbReference type="Pfam" id="PF00795">
    <property type="entry name" value="CN_hydrolase"/>
    <property type="match status" value="1"/>
</dbReference>
<evidence type="ECO:0000256" key="1">
    <source>
        <dbReference type="ARBA" id="ARBA00010613"/>
    </source>
</evidence>
<dbReference type="CDD" id="cd07197">
    <property type="entry name" value="nitrilase"/>
    <property type="match status" value="1"/>
</dbReference>
<dbReference type="PANTHER" id="PTHR43674:SF2">
    <property type="entry name" value="BETA-UREIDOPROPIONASE"/>
    <property type="match status" value="1"/>
</dbReference>
<name>A0A7J5UUS8_9MICO</name>
<proteinExistence type="inferred from homology"/>
<dbReference type="GO" id="GO:0016811">
    <property type="term" value="F:hydrolase activity, acting on carbon-nitrogen (but not peptide) bonds, in linear amides"/>
    <property type="evidence" value="ECO:0007669"/>
    <property type="project" value="UniProtKB-ARBA"/>
</dbReference>
<dbReference type="SUPFAM" id="SSF56317">
    <property type="entry name" value="Carbon-nitrogen hydrolase"/>
    <property type="match status" value="1"/>
</dbReference>
<protein>
    <submittedName>
        <fullName evidence="4">Carbon-nitrogen hydrolase family protein</fullName>
    </submittedName>
</protein>
<evidence type="ECO:0000256" key="2">
    <source>
        <dbReference type="ARBA" id="ARBA00022801"/>
    </source>
</evidence>
<dbReference type="PROSITE" id="PS01227">
    <property type="entry name" value="UPF0012"/>
    <property type="match status" value="1"/>
</dbReference>
<comment type="similarity">
    <text evidence="1">Belongs to the carbon-nitrogen hydrolase superfamily. NIT1/NIT2 family.</text>
</comment>
<dbReference type="PROSITE" id="PS50263">
    <property type="entry name" value="CN_HYDROLASE"/>
    <property type="match status" value="1"/>
</dbReference>